<gene>
    <name evidence="1" type="ORF">INT46_000104</name>
</gene>
<organism evidence="1 2">
    <name type="scientific">Mucor plumbeus</name>
    <dbReference type="NCBI Taxonomy" id="97098"/>
    <lineage>
        <taxon>Eukaryota</taxon>
        <taxon>Fungi</taxon>
        <taxon>Fungi incertae sedis</taxon>
        <taxon>Mucoromycota</taxon>
        <taxon>Mucoromycotina</taxon>
        <taxon>Mucoromycetes</taxon>
        <taxon>Mucorales</taxon>
        <taxon>Mucorineae</taxon>
        <taxon>Mucoraceae</taxon>
        <taxon>Mucor</taxon>
    </lineage>
</organism>
<keyword evidence="2" id="KW-1185">Reference proteome</keyword>
<reference evidence="1" key="1">
    <citation type="submission" date="2020-12" db="EMBL/GenBank/DDBJ databases">
        <title>Metabolic potential, ecology and presence of endohyphal bacteria is reflected in genomic diversity of Mucoromycotina.</title>
        <authorList>
            <person name="Muszewska A."/>
            <person name="Okrasinska A."/>
            <person name="Steczkiewicz K."/>
            <person name="Drgas O."/>
            <person name="Orlowska M."/>
            <person name="Perlinska-Lenart U."/>
            <person name="Aleksandrzak-Piekarczyk T."/>
            <person name="Szatraj K."/>
            <person name="Zielenkiewicz U."/>
            <person name="Pilsyk S."/>
            <person name="Malc E."/>
            <person name="Mieczkowski P."/>
            <person name="Kruszewska J.S."/>
            <person name="Biernat P."/>
            <person name="Pawlowska J."/>
        </authorList>
    </citation>
    <scope>NUCLEOTIDE SEQUENCE</scope>
    <source>
        <strain evidence="1">CBS 226.32</strain>
    </source>
</reference>
<dbReference type="SUPFAM" id="SSF52047">
    <property type="entry name" value="RNI-like"/>
    <property type="match status" value="1"/>
</dbReference>
<dbReference type="OrthoDB" id="27842at2759"/>
<name>A0A8H7V7A2_9FUNG</name>
<evidence type="ECO:0000313" key="1">
    <source>
        <dbReference type="EMBL" id="KAG2206033.1"/>
    </source>
</evidence>
<dbReference type="EMBL" id="JAEPRC010000161">
    <property type="protein sequence ID" value="KAG2206033.1"/>
    <property type="molecule type" value="Genomic_DNA"/>
</dbReference>
<dbReference type="Gene3D" id="3.80.10.10">
    <property type="entry name" value="Ribonuclease Inhibitor"/>
    <property type="match status" value="1"/>
</dbReference>
<sequence>MKSPSSLPSEILDLIASYIFANDNREYQCLNVCSNWYKAFQPSLYRNIRIKTRQQFNQLLSNIQQNTEISLYVRHLYIQNQVGLSRDEIEFLPLSFPLLESLYFNPILWRYQRATTEQPISWQRIKSLPPLDRYTTILPLIKSFGSSLQELTLMGGIVNSLQKLQIHEKNKPALLGLLDFTPQLRSLTLYGRDILNAKTLRDFQRAEFNLKDIIHLHASLPCLKSLSLLDSALSMPIEQVPINTPVTQMRKLHIEGRLADYHWIGYIAELYPHLTDLNLNVNWDPLYKQTLTWMDIGPIQSNLFKIAHLCSLQCISLGQIESVLKSSSDSKFFEHLSKFTPGLISLDNTCNDRNLFGTAASTSFTSFMACTHPDITEKLKVQLWRDLGDIGNAMQTIGLCTKLIDLELSCGKFSYSWYYGCDIDVILQYCPQLETLGLNMARLTFKSKENNFNKGFHVKTIRLIQTHFTTDAMNVLADCCPNLDHFELINCVKDRDPLLHKIHINFPHQHLKTLIVQRLHLRPTQYIEKSSIDAALVALNFTNRTEYNLSRKSNQLSQRWYHLYCQKTKNGHSRHMKRLKFLESLKIQDYVMKDKDWDYLEENSIRGTYRESKYWDSDIPYGYLQIDCQSIDTFIFNRVKL</sequence>
<comment type="caution">
    <text evidence="1">The sequence shown here is derived from an EMBL/GenBank/DDBJ whole genome shotgun (WGS) entry which is preliminary data.</text>
</comment>
<evidence type="ECO:0008006" key="3">
    <source>
        <dbReference type="Google" id="ProtNLM"/>
    </source>
</evidence>
<proteinExistence type="predicted"/>
<dbReference type="AlphaFoldDB" id="A0A8H7V7A2"/>
<accession>A0A8H7V7A2</accession>
<protein>
    <recommendedName>
        <fullName evidence="3">F-box domain-containing protein</fullName>
    </recommendedName>
</protein>
<evidence type="ECO:0000313" key="2">
    <source>
        <dbReference type="Proteomes" id="UP000650833"/>
    </source>
</evidence>
<dbReference type="InterPro" id="IPR032675">
    <property type="entry name" value="LRR_dom_sf"/>
</dbReference>
<dbReference type="Proteomes" id="UP000650833">
    <property type="component" value="Unassembled WGS sequence"/>
</dbReference>